<feature type="region of interest" description="Disordered" evidence="1">
    <location>
        <begin position="184"/>
        <end position="225"/>
    </location>
</feature>
<feature type="compositionally biased region" description="Basic and acidic residues" evidence="1">
    <location>
        <begin position="206"/>
        <end position="225"/>
    </location>
</feature>
<dbReference type="OrthoDB" id="2749859at2759"/>
<evidence type="ECO:0000256" key="1">
    <source>
        <dbReference type="SAM" id="MobiDB-lite"/>
    </source>
</evidence>
<reference evidence="2" key="1">
    <citation type="submission" date="2014-01" db="EMBL/GenBank/DDBJ databases">
        <title>The genome of the white-rot fungus Pycnoporus cinnabarinus: a basidiomycete model with a versatile arsenal for lignocellulosic biomass breakdown.</title>
        <authorList>
            <person name="Levasseur A."/>
            <person name="Lomascolo A."/>
            <person name="Ruiz-Duenas F.J."/>
            <person name="Uzan E."/>
            <person name="Piumi F."/>
            <person name="Kues U."/>
            <person name="Ram A.F.J."/>
            <person name="Murat C."/>
            <person name="Haon M."/>
            <person name="Benoit I."/>
            <person name="Arfi Y."/>
            <person name="Chevret D."/>
            <person name="Drula E."/>
            <person name="Kwon M.J."/>
            <person name="Gouret P."/>
            <person name="Lesage-Meessen L."/>
            <person name="Lombard V."/>
            <person name="Mariette J."/>
            <person name="Noirot C."/>
            <person name="Park J."/>
            <person name="Patyshakuliyeva A."/>
            <person name="Wieneger R.A.B."/>
            <person name="Wosten H.A.B."/>
            <person name="Martin F."/>
            <person name="Coutinho P.M."/>
            <person name="de Vries R."/>
            <person name="Martinez A.T."/>
            <person name="Klopp C."/>
            <person name="Pontarotti P."/>
            <person name="Henrissat B."/>
            <person name="Record E."/>
        </authorList>
    </citation>
    <scope>NUCLEOTIDE SEQUENCE [LARGE SCALE GENOMIC DNA]</scope>
    <source>
        <strain evidence="2">BRFM137</strain>
    </source>
</reference>
<feature type="compositionally biased region" description="Acidic residues" evidence="1">
    <location>
        <begin position="195"/>
        <end position="205"/>
    </location>
</feature>
<feature type="region of interest" description="Disordered" evidence="1">
    <location>
        <begin position="82"/>
        <end position="124"/>
    </location>
</feature>
<gene>
    <name evidence="2" type="ORF">BN946_scf185023.g2</name>
</gene>
<organism evidence="2 3">
    <name type="scientific">Pycnoporus cinnabarinus</name>
    <name type="common">Cinnabar-red polypore</name>
    <name type="synonym">Trametes cinnabarina</name>
    <dbReference type="NCBI Taxonomy" id="5643"/>
    <lineage>
        <taxon>Eukaryota</taxon>
        <taxon>Fungi</taxon>
        <taxon>Dikarya</taxon>
        <taxon>Basidiomycota</taxon>
        <taxon>Agaricomycotina</taxon>
        <taxon>Agaricomycetes</taxon>
        <taxon>Polyporales</taxon>
        <taxon>Polyporaceae</taxon>
        <taxon>Trametes</taxon>
    </lineage>
</organism>
<dbReference type="HOGENOM" id="CLU_1230449_0_0_1"/>
<dbReference type="EMBL" id="CCBP010000168">
    <property type="protein sequence ID" value="CDO74402.1"/>
    <property type="molecule type" value="Genomic_DNA"/>
</dbReference>
<feature type="compositionally biased region" description="Acidic residues" evidence="1">
    <location>
        <begin position="87"/>
        <end position="124"/>
    </location>
</feature>
<dbReference type="AlphaFoldDB" id="A0A060SIS5"/>
<evidence type="ECO:0000313" key="3">
    <source>
        <dbReference type="Proteomes" id="UP000029665"/>
    </source>
</evidence>
<protein>
    <submittedName>
        <fullName evidence="2">Uncharacterized protein</fullName>
    </submittedName>
</protein>
<keyword evidence="3" id="KW-1185">Reference proteome</keyword>
<sequence>MVSIEIGDRFILLFALTCTYLLAVGKKHIVKFIGGAVPTWAYCRLICMGEYSYRTDHLPPNMLTPDERALLIAERRRYRAKRHTLAEESEDDFAGDAGSGDEESEEECAGDAGSECDESDDEREPVDKFLHLLGEPPKEALGHEVLCNLTKRLYVRRHELDVPAEITPAHVLVSQVCWSDDPSCKLPTSMRYETSEDEEDDDDGNEDPKDNKKPKREEGEDEGLR</sequence>
<dbReference type="Proteomes" id="UP000029665">
    <property type="component" value="Unassembled WGS sequence"/>
</dbReference>
<comment type="caution">
    <text evidence="2">The sequence shown here is derived from an EMBL/GenBank/DDBJ whole genome shotgun (WGS) entry which is preliminary data.</text>
</comment>
<accession>A0A060SIS5</accession>
<name>A0A060SIS5_PYCCI</name>
<proteinExistence type="predicted"/>
<evidence type="ECO:0000313" key="2">
    <source>
        <dbReference type="EMBL" id="CDO74402.1"/>
    </source>
</evidence>